<keyword evidence="3" id="KW-1185">Reference proteome</keyword>
<evidence type="ECO:0000313" key="2">
    <source>
        <dbReference type="EMBL" id="MFC3264978.1"/>
    </source>
</evidence>
<dbReference type="PANTHER" id="PTHR37426:SF1">
    <property type="entry name" value="RIBOSOMAL RNA LARGE SUBUNIT METHYLTRANSFERASE J"/>
    <property type="match status" value="1"/>
</dbReference>
<comment type="subunit">
    <text evidence="1">Monomer.</text>
</comment>
<keyword evidence="1" id="KW-0694">RNA-binding</keyword>
<feature type="binding site" evidence="1">
    <location>
        <position position="119"/>
    </location>
    <ligand>
        <name>S-adenosyl-L-methionine</name>
        <dbReference type="ChEBI" id="CHEBI:59789"/>
    </ligand>
</feature>
<dbReference type="Pfam" id="PF04378">
    <property type="entry name" value="RsmJ"/>
    <property type="match status" value="1"/>
</dbReference>
<gene>
    <name evidence="1" type="primary">rlmJ</name>
    <name evidence="2" type="ORF">ACFOEX_01210</name>
</gene>
<sequence length="281" mass="30792">MNYRHAFHAGNFADVMKHVLLARMLTHLGRKPAPFFVLDTHGGLGLYDLAADEASRTGEWLRGVALMEAPFADEVEALLAPWRAALAATRRRHGETAYPGSPMIVGELLRPGDRALAVELHPADFGALKRALVPVPGVRALHLDGWTALHANIPPKERRGLVLVDPPYEKTGELTRAVDEMTRALRKWSTGVFALWYPVKDRRPVDAAARRLKDSGLKKLLRLELYLDPDGPPDRLNGCGLFIANPPWKLDEEAALLLPALAARLAPDGRGGVVSAWIAGE</sequence>
<feature type="binding site" evidence="1">
    <location>
        <position position="41"/>
    </location>
    <ligand>
        <name>S-adenosyl-L-methionine</name>
        <dbReference type="ChEBI" id="CHEBI:59789"/>
    </ligand>
</feature>
<accession>A0ABV7LC27</accession>
<feature type="binding site" evidence="1">
    <location>
        <begin position="144"/>
        <end position="145"/>
    </location>
    <ligand>
        <name>S-adenosyl-L-methionine</name>
        <dbReference type="ChEBI" id="CHEBI:59789"/>
    </ligand>
</feature>
<keyword evidence="1 2" id="KW-0808">Transferase</keyword>
<dbReference type="Proteomes" id="UP001595536">
    <property type="component" value="Unassembled WGS sequence"/>
</dbReference>
<dbReference type="RefSeq" id="WP_376829469.1">
    <property type="nucleotide sequence ID" value="NZ_JBHLWR010000006.1"/>
</dbReference>
<feature type="active site" description="Proton acceptor" evidence="1">
    <location>
        <position position="165"/>
    </location>
</feature>
<comment type="function">
    <text evidence="1">Specifically methylates the adenine in position 2030 of 23S rRNA.</text>
</comment>
<comment type="caution">
    <text evidence="2">The sequence shown here is derived from an EMBL/GenBank/DDBJ whole genome shotgun (WGS) entry which is preliminary data.</text>
</comment>
<dbReference type="SUPFAM" id="SSF53335">
    <property type="entry name" value="S-adenosyl-L-methionine-dependent methyltransferases"/>
    <property type="match status" value="1"/>
</dbReference>
<proteinExistence type="inferred from homology"/>
<dbReference type="PANTHER" id="PTHR37426">
    <property type="entry name" value="RIBOSOMAL RNA LARGE SUBUNIT METHYLTRANSFERASE J"/>
    <property type="match status" value="1"/>
</dbReference>
<comment type="similarity">
    <text evidence="1">Belongs to the RlmJ family.</text>
</comment>
<dbReference type="EC" id="2.1.1.266" evidence="1"/>
<keyword evidence="1 2" id="KW-0489">Methyltransferase</keyword>
<reference evidence="3" key="1">
    <citation type="journal article" date="2019" name="Int. J. Syst. Evol. Microbiol.">
        <title>The Global Catalogue of Microorganisms (GCM) 10K type strain sequencing project: providing services to taxonomists for standard genome sequencing and annotation.</title>
        <authorList>
            <consortium name="The Broad Institute Genomics Platform"/>
            <consortium name="The Broad Institute Genome Sequencing Center for Infectious Disease"/>
            <person name="Wu L."/>
            <person name="Ma J."/>
        </authorList>
    </citation>
    <scope>NUCLEOTIDE SEQUENCE [LARGE SCALE GENOMIC DNA]</scope>
    <source>
        <strain evidence="3">CCM 7941</strain>
    </source>
</reference>
<evidence type="ECO:0000313" key="3">
    <source>
        <dbReference type="Proteomes" id="UP001595536"/>
    </source>
</evidence>
<protein>
    <recommendedName>
        <fullName evidence="1">Ribosomal RNA large subunit methyltransferase J</fullName>
        <ecNumber evidence="1">2.1.1.266</ecNumber>
    </recommendedName>
    <alternativeName>
        <fullName evidence="1">23S rRNA (adenine(2030)-N6)-methyltransferase</fullName>
    </alternativeName>
    <alternativeName>
        <fullName evidence="1">23S rRNA m6A2030 methyltransferase</fullName>
    </alternativeName>
</protein>
<evidence type="ECO:0000256" key="1">
    <source>
        <dbReference type="HAMAP-Rule" id="MF_00934"/>
    </source>
</evidence>
<name>A0ABV7LC27_9HYPH</name>
<feature type="site" description="Interaction with substrate rRNA" evidence="1">
    <location>
        <position position="3"/>
    </location>
</feature>
<organism evidence="2 3">
    <name type="scientific">Camelimonas abortus</name>
    <dbReference type="NCBI Taxonomy" id="1017184"/>
    <lineage>
        <taxon>Bacteria</taxon>
        <taxon>Pseudomonadati</taxon>
        <taxon>Pseudomonadota</taxon>
        <taxon>Alphaproteobacteria</taxon>
        <taxon>Hyphomicrobiales</taxon>
        <taxon>Chelatococcaceae</taxon>
        <taxon>Camelimonas</taxon>
    </lineage>
</organism>
<feature type="binding site" evidence="1">
    <location>
        <position position="18"/>
    </location>
    <ligand>
        <name>S-adenosyl-L-methionine</name>
        <dbReference type="ChEBI" id="CHEBI:59789"/>
    </ligand>
</feature>
<comment type="catalytic activity">
    <reaction evidence="1">
        <text>adenosine(2030) in 23S rRNA + S-adenosyl-L-methionine = N(6)-methyladenosine(2030) in 23S rRNA + S-adenosyl-L-homocysteine + H(+)</text>
        <dbReference type="Rhea" id="RHEA:43736"/>
        <dbReference type="Rhea" id="RHEA-COMP:10668"/>
        <dbReference type="Rhea" id="RHEA-COMP:10669"/>
        <dbReference type="ChEBI" id="CHEBI:15378"/>
        <dbReference type="ChEBI" id="CHEBI:57856"/>
        <dbReference type="ChEBI" id="CHEBI:59789"/>
        <dbReference type="ChEBI" id="CHEBI:74411"/>
        <dbReference type="ChEBI" id="CHEBI:74449"/>
        <dbReference type="EC" id="2.1.1.266"/>
    </reaction>
</comment>
<dbReference type="InterPro" id="IPR007473">
    <property type="entry name" value="RlmJ"/>
</dbReference>
<keyword evidence="1" id="KW-0698">rRNA processing</keyword>
<dbReference type="EMBL" id="JBHRUV010000006">
    <property type="protein sequence ID" value="MFC3264978.1"/>
    <property type="molecule type" value="Genomic_DNA"/>
</dbReference>
<dbReference type="HAMAP" id="MF_00934">
    <property type="entry name" value="23SrRNA_methyltr_J"/>
    <property type="match status" value="1"/>
</dbReference>
<dbReference type="InterPro" id="IPR029063">
    <property type="entry name" value="SAM-dependent_MTases_sf"/>
</dbReference>
<dbReference type="Gene3D" id="3.40.50.150">
    <property type="entry name" value="Vaccinia Virus protein VP39"/>
    <property type="match status" value="1"/>
</dbReference>
<feature type="binding site" evidence="1">
    <location>
        <position position="101"/>
    </location>
    <ligand>
        <name>S-adenosyl-L-methionine</name>
        <dbReference type="ChEBI" id="CHEBI:59789"/>
    </ligand>
</feature>
<feature type="binding site" evidence="1">
    <location>
        <position position="165"/>
    </location>
    <ligand>
        <name>S-adenosyl-L-methionine</name>
        <dbReference type="ChEBI" id="CHEBI:59789"/>
    </ligand>
</feature>
<dbReference type="GO" id="GO:0036307">
    <property type="term" value="F:23S rRNA (adenine(2030)-N(6))-methyltransferase activity"/>
    <property type="evidence" value="ECO:0007669"/>
    <property type="project" value="UniProtKB-EC"/>
</dbReference>
<keyword evidence="1" id="KW-0949">S-adenosyl-L-methionine</keyword>